<sequence>MTDTRTRLLDAAQRLYAERGVDGVSLREINAAAGARNAVAVQYHFKDRAGVLRAIMERHLPDVDARRHALLDAYEAAGTPDPRALAAALVRPLAAKLADLAGGGPYFLQIWAELVGRPQGPPPVAPGAPGDSLRRWRRLTEPVLAEDAARLHRRYTAVLHASIELARRARSGPHTDDRLFTSYLIDVITAILTAPVSAETRRLAAERDAARAARNGGPPD</sequence>
<dbReference type="PROSITE" id="PS50977">
    <property type="entry name" value="HTH_TETR_2"/>
    <property type="match status" value="1"/>
</dbReference>
<evidence type="ECO:0000256" key="4">
    <source>
        <dbReference type="PROSITE-ProRule" id="PRU00335"/>
    </source>
</evidence>
<dbReference type="Proteomes" id="UP000539313">
    <property type="component" value="Unassembled WGS sequence"/>
</dbReference>
<feature type="domain" description="HTH tetR-type" evidence="5">
    <location>
        <begin position="2"/>
        <end position="63"/>
    </location>
</feature>
<gene>
    <name evidence="6" type="ORF">HNR21_005146</name>
</gene>
<reference evidence="6 7" key="1">
    <citation type="submission" date="2020-08" db="EMBL/GenBank/DDBJ databases">
        <title>Sequencing the genomes of 1000 actinobacteria strains.</title>
        <authorList>
            <person name="Klenk H.-P."/>
        </authorList>
    </citation>
    <scope>NUCLEOTIDE SEQUENCE [LARGE SCALE GENOMIC DNA]</scope>
    <source>
        <strain evidence="6 7">DSM 45823</strain>
    </source>
</reference>
<dbReference type="Gene3D" id="1.10.357.10">
    <property type="entry name" value="Tetracycline Repressor, domain 2"/>
    <property type="match status" value="1"/>
</dbReference>
<dbReference type="PANTHER" id="PTHR30055">
    <property type="entry name" value="HTH-TYPE TRANSCRIPTIONAL REGULATOR RUTR"/>
    <property type="match status" value="1"/>
</dbReference>
<keyword evidence="1" id="KW-0805">Transcription regulation</keyword>
<comment type="caution">
    <text evidence="6">The sequence shown here is derived from an EMBL/GenBank/DDBJ whole genome shotgun (WGS) entry which is preliminary data.</text>
</comment>
<evidence type="ECO:0000259" key="5">
    <source>
        <dbReference type="PROSITE" id="PS50977"/>
    </source>
</evidence>
<dbReference type="AlphaFoldDB" id="A0A7W3N2C3"/>
<dbReference type="SUPFAM" id="SSF46689">
    <property type="entry name" value="Homeodomain-like"/>
    <property type="match status" value="1"/>
</dbReference>
<dbReference type="RefSeq" id="WP_182707221.1">
    <property type="nucleotide sequence ID" value="NZ_JACJII010000001.1"/>
</dbReference>
<evidence type="ECO:0000313" key="7">
    <source>
        <dbReference type="Proteomes" id="UP000539313"/>
    </source>
</evidence>
<evidence type="ECO:0000256" key="2">
    <source>
        <dbReference type="ARBA" id="ARBA00023125"/>
    </source>
</evidence>
<dbReference type="GO" id="GO:0000976">
    <property type="term" value="F:transcription cis-regulatory region binding"/>
    <property type="evidence" value="ECO:0007669"/>
    <property type="project" value="TreeGrafter"/>
</dbReference>
<dbReference type="EMBL" id="JACJII010000001">
    <property type="protein sequence ID" value="MBA9006264.1"/>
    <property type="molecule type" value="Genomic_DNA"/>
</dbReference>
<accession>A0A7W3N2C3</accession>
<keyword evidence="7" id="KW-1185">Reference proteome</keyword>
<dbReference type="GO" id="GO:0003700">
    <property type="term" value="F:DNA-binding transcription factor activity"/>
    <property type="evidence" value="ECO:0007669"/>
    <property type="project" value="TreeGrafter"/>
</dbReference>
<keyword evidence="2 4" id="KW-0238">DNA-binding</keyword>
<organism evidence="6 7">
    <name type="scientific">Thermomonospora cellulosilytica</name>
    <dbReference type="NCBI Taxonomy" id="1411118"/>
    <lineage>
        <taxon>Bacteria</taxon>
        <taxon>Bacillati</taxon>
        <taxon>Actinomycetota</taxon>
        <taxon>Actinomycetes</taxon>
        <taxon>Streptosporangiales</taxon>
        <taxon>Thermomonosporaceae</taxon>
        <taxon>Thermomonospora</taxon>
    </lineage>
</organism>
<evidence type="ECO:0000313" key="6">
    <source>
        <dbReference type="EMBL" id="MBA9006264.1"/>
    </source>
</evidence>
<evidence type="ECO:0000256" key="3">
    <source>
        <dbReference type="ARBA" id="ARBA00023163"/>
    </source>
</evidence>
<keyword evidence="3" id="KW-0804">Transcription</keyword>
<proteinExistence type="predicted"/>
<evidence type="ECO:0000256" key="1">
    <source>
        <dbReference type="ARBA" id="ARBA00023015"/>
    </source>
</evidence>
<dbReference type="Pfam" id="PF00440">
    <property type="entry name" value="TetR_N"/>
    <property type="match status" value="1"/>
</dbReference>
<dbReference type="PANTHER" id="PTHR30055:SF234">
    <property type="entry name" value="HTH-TYPE TRANSCRIPTIONAL REGULATOR BETI"/>
    <property type="match status" value="1"/>
</dbReference>
<dbReference type="InterPro" id="IPR050109">
    <property type="entry name" value="HTH-type_TetR-like_transc_reg"/>
</dbReference>
<comment type="caution">
    <text evidence="4">Lacks conserved residue(s) required for the propagation of feature annotation.</text>
</comment>
<name>A0A7W3N2C3_9ACTN</name>
<protein>
    <submittedName>
        <fullName evidence="6">AcrR family transcriptional regulator</fullName>
    </submittedName>
</protein>
<dbReference type="InterPro" id="IPR009057">
    <property type="entry name" value="Homeodomain-like_sf"/>
</dbReference>
<dbReference type="InterPro" id="IPR001647">
    <property type="entry name" value="HTH_TetR"/>
</dbReference>